<dbReference type="RefSeq" id="WP_317963522.1">
    <property type="nucleotide sequence ID" value="NZ_OX458333.1"/>
</dbReference>
<keyword evidence="2" id="KW-1185">Reference proteome</keyword>
<proteinExistence type="predicted"/>
<name>A0ABN8XBQ6_9GAMM</name>
<sequence>MTQDDKNETSSVVRALIWDGICLFGDTATPDSVADYVMKRFDPAHKLSPLMAHAAWNGARRLAVEEMAWQESGPESTGIQTGLSAGTARLLLETAVLRARKEAQMAVGNLSKKTGSKM</sequence>
<protein>
    <submittedName>
        <fullName evidence="1">Uncharacterized protein</fullName>
    </submittedName>
</protein>
<dbReference type="Proteomes" id="UP001162030">
    <property type="component" value="Chromosome"/>
</dbReference>
<accession>A0ABN8XBQ6</accession>
<gene>
    <name evidence="1" type="ORF">MSZNOR_4557</name>
</gene>
<evidence type="ECO:0000313" key="1">
    <source>
        <dbReference type="EMBL" id="CAI8956028.1"/>
    </source>
</evidence>
<evidence type="ECO:0000313" key="2">
    <source>
        <dbReference type="Proteomes" id="UP001162030"/>
    </source>
</evidence>
<reference evidence="1 2" key="1">
    <citation type="submission" date="2023-03" db="EMBL/GenBank/DDBJ databases">
        <authorList>
            <person name="Pearce D."/>
        </authorList>
    </citation>
    <scope>NUCLEOTIDE SEQUENCE [LARGE SCALE GENOMIC DNA]</scope>
    <source>
        <strain evidence="1">Msz</strain>
    </source>
</reference>
<dbReference type="EMBL" id="OX458333">
    <property type="protein sequence ID" value="CAI8956028.1"/>
    <property type="molecule type" value="Genomic_DNA"/>
</dbReference>
<organism evidence="1 2">
    <name type="scientific">Methylocaldum szegediense</name>
    <dbReference type="NCBI Taxonomy" id="73780"/>
    <lineage>
        <taxon>Bacteria</taxon>
        <taxon>Pseudomonadati</taxon>
        <taxon>Pseudomonadota</taxon>
        <taxon>Gammaproteobacteria</taxon>
        <taxon>Methylococcales</taxon>
        <taxon>Methylococcaceae</taxon>
        <taxon>Methylocaldum</taxon>
    </lineage>
</organism>